<evidence type="ECO:0000313" key="2">
    <source>
        <dbReference type="Proteomes" id="UP000645612"/>
    </source>
</evidence>
<dbReference type="AlphaFoldDB" id="A0A8I1AY15"/>
<organism evidence="1 2">
    <name type="scientific">Burkholderia cepacia</name>
    <name type="common">Pseudomonas cepacia</name>
    <dbReference type="NCBI Taxonomy" id="292"/>
    <lineage>
        <taxon>Bacteria</taxon>
        <taxon>Pseudomonadati</taxon>
        <taxon>Pseudomonadota</taxon>
        <taxon>Betaproteobacteria</taxon>
        <taxon>Burkholderiales</taxon>
        <taxon>Burkholderiaceae</taxon>
        <taxon>Burkholderia</taxon>
        <taxon>Burkholderia cepacia complex</taxon>
    </lineage>
</organism>
<dbReference type="RefSeq" id="WP_182670241.1">
    <property type="nucleotide sequence ID" value="NZ_CP090699.1"/>
</dbReference>
<accession>A0A8I1AY15</accession>
<protein>
    <submittedName>
        <fullName evidence="1">Uncharacterized protein</fullName>
    </submittedName>
</protein>
<sequence length="46" mass="5011">MDERVAGMQVPCHAVSAPQPAVVLDSDRQSSTGLHVSIFVERFKVD</sequence>
<comment type="caution">
    <text evidence="1">The sequence shown here is derived from an EMBL/GenBank/DDBJ whole genome shotgun (WGS) entry which is preliminary data.</text>
</comment>
<evidence type="ECO:0000313" key="1">
    <source>
        <dbReference type="EMBL" id="MBH9697859.1"/>
    </source>
</evidence>
<reference evidence="1" key="1">
    <citation type="submission" date="2020-12" db="EMBL/GenBank/DDBJ databases">
        <title>Burkholderia cepacia complex in Mexico.</title>
        <authorList>
            <person name="Estrada P."/>
        </authorList>
    </citation>
    <scope>NUCLEOTIDE SEQUENCE</scope>
    <source>
        <strain evidence="1">871</strain>
    </source>
</reference>
<name>A0A8I1AY15_BURCE</name>
<dbReference type="EMBL" id="JAEDXG010000013">
    <property type="protein sequence ID" value="MBH9697859.1"/>
    <property type="molecule type" value="Genomic_DNA"/>
</dbReference>
<dbReference type="Proteomes" id="UP000645612">
    <property type="component" value="Unassembled WGS sequence"/>
</dbReference>
<gene>
    <name evidence="1" type="ORF">JAO13_15595</name>
</gene>
<proteinExistence type="predicted"/>